<comment type="catalytic activity">
    <reaction evidence="5">
        <text>a (3S)-3-hydroxyacyl-CoA + NAD(+) = a 3-oxoacyl-CoA + NADH + H(+)</text>
        <dbReference type="Rhea" id="RHEA:22432"/>
        <dbReference type="ChEBI" id="CHEBI:15378"/>
        <dbReference type="ChEBI" id="CHEBI:57318"/>
        <dbReference type="ChEBI" id="CHEBI:57540"/>
        <dbReference type="ChEBI" id="CHEBI:57945"/>
        <dbReference type="ChEBI" id="CHEBI:90726"/>
        <dbReference type="EC" id="1.1.1.35"/>
    </reaction>
</comment>
<dbReference type="PANTHER" id="PTHR23309">
    <property type="entry name" value="3-HYDROXYACYL-COA DEHYROGENASE"/>
    <property type="match status" value="1"/>
</dbReference>
<proteinExistence type="inferred from homology"/>
<keyword evidence="3" id="KW-0456">Lyase</keyword>
<evidence type="ECO:0000313" key="8">
    <source>
        <dbReference type="Proteomes" id="UP000192418"/>
    </source>
</evidence>
<dbReference type="Gene3D" id="3.40.50.720">
    <property type="entry name" value="NAD(P)-binding Rossmann-like Domain"/>
    <property type="match status" value="1"/>
</dbReference>
<dbReference type="InterPro" id="IPR001753">
    <property type="entry name" value="Enoyl-CoA_hydra/iso"/>
</dbReference>
<comment type="similarity">
    <text evidence="1">Belongs to the enoyl-CoA hydratase/isomerase family.</text>
</comment>
<dbReference type="SUPFAM" id="SSF51735">
    <property type="entry name" value="NAD(P)-binding Rossmann-fold domains"/>
    <property type="match status" value="1"/>
</dbReference>
<gene>
    <name evidence="7" type="ORF">SAMN02746065_108113</name>
</gene>
<keyword evidence="8" id="KW-1185">Reference proteome</keyword>
<evidence type="ECO:0000259" key="6">
    <source>
        <dbReference type="Pfam" id="PF02737"/>
    </source>
</evidence>
<dbReference type="GO" id="GO:0003857">
    <property type="term" value="F:(3S)-3-hydroxyacyl-CoA dehydrogenase (NAD+) activity"/>
    <property type="evidence" value="ECO:0007669"/>
    <property type="project" value="UniProtKB-EC"/>
</dbReference>
<evidence type="ECO:0000256" key="5">
    <source>
        <dbReference type="ARBA" id="ARBA00049556"/>
    </source>
</evidence>
<dbReference type="OrthoDB" id="5365311at2"/>
<keyword evidence="2" id="KW-0413">Isomerase</keyword>
<dbReference type="Pfam" id="PF02737">
    <property type="entry name" value="3HCDH_N"/>
    <property type="match status" value="1"/>
</dbReference>
<dbReference type="InterPro" id="IPR036291">
    <property type="entry name" value="NAD(P)-bd_dom_sf"/>
</dbReference>
<evidence type="ECO:0000256" key="1">
    <source>
        <dbReference type="ARBA" id="ARBA00005254"/>
    </source>
</evidence>
<dbReference type="GO" id="GO:0016853">
    <property type="term" value="F:isomerase activity"/>
    <property type="evidence" value="ECO:0007669"/>
    <property type="project" value="UniProtKB-KW"/>
</dbReference>
<dbReference type="SUPFAM" id="SSF52096">
    <property type="entry name" value="ClpP/crotonase"/>
    <property type="match status" value="1"/>
</dbReference>
<evidence type="ECO:0000256" key="3">
    <source>
        <dbReference type="ARBA" id="ARBA00023239"/>
    </source>
</evidence>
<dbReference type="Gene3D" id="1.10.1040.50">
    <property type="match status" value="1"/>
</dbReference>
<dbReference type="InterPro" id="IPR006176">
    <property type="entry name" value="3-OHacyl-CoA_DH_NAD-bd"/>
</dbReference>
<dbReference type="Gene3D" id="1.10.12.10">
    <property type="entry name" value="Lyase 2-enoyl-coa Hydratase, Chain A, domain 2"/>
    <property type="match status" value="1"/>
</dbReference>
<dbReference type="Gene3D" id="3.90.226.10">
    <property type="entry name" value="2-enoyl-CoA Hydratase, Chain A, domain 1"/>
    <property type="match status" value="1"/>
</dbReference>
<reference evidence="7 8" key="1">
    <citation type="submission" date="2017-04" db="EMBL/GenBank/DDBJ databases">
        <authorList>
            <person name="Afonso C.L."/>
            <person name="Miller P.J."/>
            <person name="Scott M.A."/>
            <person name="Spackman E."/>
            <person name="Goraichik I."/>
            <person name="Dimitrov K.M."/>
            <person name="Suarez D.L."/>
            <person name="Swayne D.E."/>
        </authorList>
    </citation>
    <scope>NUCLEOTIDE SEQUENCE [LARGE SCALE GENOMIC DNA]</scope>
    <source>
        <strain evidence="7 8">DSM 3385</strain>
    </source>
</reference>
<protein>
    <submittedName>
        <fullName evidence="7">3-hydroxyacyl-CoA dehydrogenase</fullName>
    </submittedName>
</protein>
<organism evidence="7 8">
    <name type="scientific">Desulfocicer vacuolatum DSM 3385</name>
    <dbReference type="NCBI Taxonomy" id="1121400"/>
    <lineage>
        <taxon>Bacteria</taxon>
        <taxon>Pseudomonadati</taxon>
        <taxon>Thermodesulfobacteriota</taxon>
        <taxon>Desulfobacteria</taxon>
        <taxon>Desulfobacterales</taxon>
        <taxon>Desulfobacteraceae</taxon>
        <taxon>Desulfocicer</taxon>
    </lineage>
</organism>
<evidence type="ECO:0000313" key="7">
    <source>
        <dbReference type="EMBL" id="SMC72596.1"/>
    </source>
</evidence>
<feature type="domain" description="3-hydroxyacyl-CoA dehydrogenase NAD binding" evidence="6">
    <location>
        <begin position="27"/>
        <end position="205"/>
    </location>
</feature>
<dbReference type="STRING" id="1121400.SAMN02746065_108113"/>
<evidence type="ECO:0000256" key="2">
    <source>
        <dbReference type="ARBA" id="ARBA00023235"/>
    </source>
</evidence>
<dbReference type="CDD" id="cd06558">
    <property type="entry name" value="crotonase-like"/>
    <property type="match status" value="1"/>
</dbReference>
<sequence>MSETRKLYDSYHNPFLIESSRPMPEEMAVIGAGNIGPDIAYYLRTALPHKKLFLVDVAEEQLKKAEKRFQGYAQKGVDRRLMTREKADVILGNIVYTNDYEKLSNCQLIIEAATENLDLKKKIFDTLEGIVSPETILTSNTSSIPADQIFKTLKHPERSTVTHFFSPAWRSMAVEVINWEGADRDVLDHLLWFFAGTGKVPVVTDNVFSFMLNRIFENWSSEATYLLDRATSFQVDSVTEEFVGAGPFFVLNMTGGNPLTYESQVRRTAERAAYVPSPLLRSVGQWNTAKPGTKTDVPSDLKSWIRDRMMGMVFSQCFDIADRNIGTKSDLNLGSLMALGFKRGVFDIMADMGEKEVARIADAFEKERPGFPRPKTDIAQYLDFYRDILVDDKDGVRIITIRRPQAVNALGIGTCDEILKELKKGTDDPSVKGFIITGYGNKAFCAGADIGGFIATFDNKDAGVALARGNSKVLHFMDKMEKPVVAAINGLAMGGGVELAIRCHSLVADKKAFFQLPEITLGILPGMGGAVIPYRKWPHAAEKFNAMIGQARRLSVDEAKAIGMVQQITSGYSETIAAAIAEVNRLQGAIPRISDAPVSIPEFIVSEKPMAGKLLLSKQALGIVAGVINEASACDSLEAALEINYQGSGDMSCIDASKEGVNAFLQKRKPEFVK</sequence>
<dbReference type="EMBL" id="FWXY01000008">
    <property type="protein sequence ID" value="SMC72596.1"/>
    <property type="molecule type" value="Genomic_DNA"/>
</dbReference>
<dbReference type="PANTHER" id="PTHR23309:SF49">
    <property type="entry name" value="PEROXISOMAL BIFUNCTIONAL ENZYME"/>
    <property type="match status" value="1"/>
</dbReference>
<dbReference type="Proteomes" id="UP000192418">
    <property type="component" value="Unassembled WGS sequence"/>
</dbReference>
<dbReference type="AlphaFoldDB" id="A0A1W2BI76"/>
<keyword evidence="4" id="KW-0511">Multifunctional enzyme</keyword>
<dbReference type="GO" id="GO:0016829">
    <property type="term" value="F:lyase activity"/>
    <property type="evidence" value="ECO:0007669"/>
    <property type="project" value="UniProtKB-KW"/>
</dbReference>
<dbReference type="InterPro" id="IPR014748">
    <property type="entry name" value="Enoyl-CoA_hydra_C"/>
</dbReference>
<evidence type="ECO:0000256" key="4">
    <source>
        <dbReference type="ARBA" id="ARBA00023268"/>
    </source>
</evidence>
<dbReference type="GO" id="GO:0006635">
    <property type="term" value="P:fatty acid beta-oxidation"/>
    <property type="evidence" value="ECO:0007669"/>
    <property type="project" value="TreeGrafter"/>
</dbReference>
<dbReference type="RefSeq" id="WP_084068625.1">
    <property type="nucleotide sequence ID" value="NZ_FWXY01000008.1"/>
</dbReference>
<dbReference type="Pfam" id="PF00378">
    <property type="entry name" value="ECH_1"/>
    <property type="match status" value="1"/>
</dbReference>
<accession>A0A1W2BI76</accession>
<name>A0A1W2BI76_9BACT</name>
<dbReference type="InterPro" id="IPR029045">
    <property type="entry name" value="ClpP/crotonase-like_dom_sf"/>
</dbReference>
<dbReference type="GO" id="GO:0070403">
    <property type="term" value="F:NAD+ binding"/>
    <property type="evidence" value="ECO:0007669"/>
    <property type="project" value="InterPro"/>
</dbReference>